<dbReference type="InterPro" id="IPR013783">
    <property type="entry name" value="Ig-like_fold"/>
</dbReference>
<dbReference type="EMBL" id="SRMB01000001">
    <property type="protein sequence ID" value="TGE28070.1"/>
    <property type="molecule type" value="Genomic_DNA"/>
</dbReference>
<dbReference type="SUPFAM" id="SSF81296">
    <property type="entry name" value="E set domains"/>
    <property type="match status" value="1"/>
</dbReference>
<organism evidence="3 4">
    <name type="scientific">Hymenobacter metallicola</name>
    <dbReference type="NCBI Taxonomy" id="2563114"/>
    <lineage>
        <taxon>Bacteria</taxon>
        <taxon>Pseudomonadati</taxon>
        <taxon>Bacteroidota</taxon>
        <taxon>Cytophagia</taxon>
        <taxon>Cytophagales</taxon>
        <taxon>Hymenobacteraceae</taxon>
        <taxon>Hymenobacter</taxon>
    </lineage>
</organism>
<evidence type="ECO:0000313" key="3">
    <source>
        <dbReference type="EMBL" id="TGE28070.1"/>
    </source>
</evidence>
<evidence type="ECO:0000313" key="4">
    <source>
        <dbReference type="Proteomes" id="UP000298471"/>
    </source>
</evidence>
<name>A0A4Z0QDF1_9BACT</name>
<dbReference type="CDD" id="cd00603">
    <property type="entry name" value="IPT_PCSR"/>
    <property type="match status" value="1"/>
</dbReference>
<dbReference type="InterPro" id="IPR002909">
    <property type="entry name" value="IPT_dom"/>
</dbReference>
<evidence type="ECO:0000259" key="2">
    <source>
        <dbReference type="Pfam" id="PF18962"/>
    </source>
</evidence>
<feature type="domain" description="IPT/TIG" evidence="1">
    <location>
        <begin position="441"/>
        <end position="518"/>
    </location>
</feature>
<feature type="domain" description="Secretion system C-terminal sorting" evidence="2">
    <location>
        <begin position="1530"/>
        <end position="1597"/>
    </location>
</feature>
<dbReference type="OrthoDB" id="863479at2"/>
<dbReference type="Gene3D" id="2.60.40.10">
    <property type="entry name" value="Immunoglobulins"/>
    <property type="match status" value="2"/>
</dbReference>
<accession>A0A4Z0QDF1</accession>
<dbReference type="NCBIfam" id="TIGR04183">
    <property type="entry name" value="Por_Secre_tail"/>
    <property type="match status" value="1"/>
</dbReference>
<gene>
    <name evidence="3" type="ORF">E5K02_00985</name>
</gene>
<dbReference type="Proteomes" id="UP000298471">
    <property type="component" value="Unassembled WGS sequence"/>
</dbReference>
<evidence type="ECO:0000259" key="1">
    <source>
        <dbReference type="Pfam" id="PF01833"/>
    </source>
</evidence>
<dbReference type="InterPro" id="IPR014756">
    <property type="entry name" value="Ig_E-set"/>
</dbReference>
<protein>
    <submittedName>
        <fullName evidence="3">T9SS type A sorting domain-containing protein</fullName>
    </submittedName>
</protein>
<dbReference type="InterPro" id="IPR026444">
    <property type="entry name" value="Secre_tail"/>
</dbReference>
<dbReference type="Pfam" id="PF01833">
    <property type="entry name" value="TIG"/>
    <property type="match status" value="1"/>
</dbReference>
<sequence>MRTTSTHFRPWRLALWSLFLVLVLSPLAGWGQSTLFRETMGTVGSNTAISVHESNNGFDNDAYTMTDGGAANPADIRSSSASTGAYSGASGGANVFFTTTNERGFAIEGIEARGFSGLTLSFAVRKESASGTSFGTLLVEYWDGSAYQPLTVTGLPATNSGAGWSLITGVQLPVAAQINGLKIRFRKTAGSMRVDDVELKGTDTGAPAFLAGYPAVNSVTTSGFAAVTKLSEAGSTYFVVVADNATAPTVAEVKAAQQSGGAPALASGTISTGATAEGSSTVTGLAAGTNYDVYFVAADNVTPTPNTQTTVVKVEVATLAVADTTPPAFAAGSPISSNVTVTGFTLSSTIDEVGATYYVVLASGAAAPSAGQVKAGQDATGTQAVVRGTFANPTAGTAATVVVSGLAGSTSYEVYVVAEDAVPNLQATPVTLAVTTPAPPPVASGFTPGSGPVGTTITIAGNNLSTITSVTVGGVAATAVTSAPSSVTATVAAGTPLGANAVVASDGTASYTVPGSFTLTAAPTVTTAAVASIATTSATSGGTVVGNNATITGRGVVYGTSPAPRIGNPGVGQLSATGTTGSFTSNLTGLTAATTYYVAAYASSEFGTTYATDQTFTTAAPPTGLFEDFEVTTPTKTGYGIGTVATATGSWTFDEAAVGNLANDKKNGTKAARLRGGSVYMNFNKANGAGTVTINGAAFGSDAPSSYALDISTDNGTTFTAYNGPATLVSSTLAATSFTVNIAGNIRLRVRHADGTVGSNPRLNIDDITITDFAGTGTAISAPVFSGTSFCSTTASSFNAEFTPTGTFATANDFLVQLSDAAGSFANPVIVGTVSDNATNGAPVAVSITIPAGTATGTGYKLRVVANDPGTTGTASAALTILNSPTVSVAPGGAQTLVVNTDGAPLTATETPAAISRQWYYSTVANGPVTAIANATGVSYTPNFAAAGTYYVTVVSTFAACGSQTSNPVVITVSAPVATLTATPSTLTLTAPTNQSATRDYQLQGSNLPANATVELSSNNAAMDFSLNGGASYAAAATLTASNTGAVNQVVRVRFTAPAAVGTTTATISNTSGALSAPVTITGEATPPPVTTAFGPGNLAVVRVGDGSTALTTAAAPVFIDEYTPAGDLVRSIALPTSTSGSNYALTANGSSTTNGMIMMSPNRQFITLAGFNAAPGTSSVASAAGVERVVGLVTANGAVNTSTRITDGYLGGDIRSAVTTDGNGFWTAGNGGGSGANTATGGTRYVALGSSGVSTQVSSSPANTRLAAIYFDQLYVSTASGSNVGVNSVGTGMPTASGQSTTLASGLNAADAYGYVFFDLTDAVAGPDVVYVADGNSGIRKYSLLANGNWVQNGAAITAGTGLRGLAGSRDATGIRLFATNASTLYTVLDDVAYNAAPRTSTLTSLATSATNQAFRGVAFAPGSPVVLPVVLTRFAAERQKAAVVIRWTTSSERNSAHFEVQRSVNGKDFEVVTTVAGQGQSTRSTQYEALDQQATAQLAYYRLRQVDLDGTAAFSPVATVRPIVDVQLYPNPVEDVVQIQMPQSVGGVNVQITDLTGRLVTQSILDGAGQMDVRGLPPGTYLIHIGEGIGRITRTLVKR</sequence>
<proteinExistence type="predicted"/>
<keyword evidence="4" id="KW-1185">Reference proteome</keyword>
<reference evidence="3 4" key="1">
    <citation type="submission" date="2019-04" db="EMBL/GenBank/DDBJ databases">
        <authorList>
            <person name="Feng G."/>
            <person name="Zhang J."/>
            <person name="Zhu H."/>
        </authorList>
    </citation>
    <scope>NUCLEOTIDE SEQUENCE [LARGE SCALE GENOMIC DNA]</scope>
    <source>
        <strain evidence="3 4">9PBR-1</strain>
    </source>
</reference>
<dbReference type="Pfam" id="PF18962">
    <property type="entry name" value="Por_Secre_tail"/>
    <property type="match status" value="1"/>
</dbReference>
<comment type="caution">
    <text evidence="3">The sequence shown here is derived from an EMBL/GenBank/DDBJ whole genome shotgun (WGS) entry which is preliminary data.</text>
</comment>